<evidence type="ECO:0000313" key="2">
    <source>
        <dbReference type="Proteomes" id="UP000259921"/>
    </source>
</evidence>
<organism evidence="1 2">
    <name type="scientific">Vibrio phage vB_VpaS_KF6</name>
    <dbReference type="NCBI Taxonomy" id="2041477"/>
    <lineage>
        <taxon>Viruses</taxon>
        <taxon>Duplodnaviria</taxon>
        <taxon>Heunggongvirae</taxon>
        <taxon>Uroviricota</taxon>
        <taxon>Caudoviricetes</taxon>
        <taxon>Mardecavirus</taxon>
        <taxon>Mardecavirus SSP002</taxon>
    </lineage>
</organism>
<reference evidence="1 2" key="1">
    <citation type="submission" date="2017-08" db="EMBL/GenBank/DDBJ databases">
        <title>Complete genome sequence of bacteriophage vB_VpaS_KF6.</title>
        <authorList>
            <person name="Yu J."/>
            <person name="Kwak S.-J."/>
            <person name="Lim J.-A."/>
            <person name="Chang H.-J."/>
        </authorList>
    </citation>
    <scope>NUCLEOTIDE SEQUENCE [LARGE SCALE GENOMIC DNA]</scope>
</reference>
<dbReference type="EMBL" id="MF754116">
    <property type="protein sequence ID" value="ATI19483.1"/>
    <property type="molecule type" value="Genomic_DNA"/>
</dbReference>
<evidence type="ECO:0000313" key="1">
    <source>
        <dbReference type="EMBL" id="ATI19483.1"/>
    </source>
</evidence>
<dbReference type="Proteomes" id="UP000259921">
    <property type="component" value="Segment"/>
</dbReference>
<name>A0A384WK79_9CAUD</name>
<proteinExistence type="predicted"/>
<evidence type="ECO:0008006" key="3">
    <source>
        <dbReference type="Google" id="ProtNLM"/>
    </source>
</evidence>
<sequence>MIHFTVSKNATLAHAWVRNVLSAEGQIPFSTMMLDVEFSFHAESLSDSDDVAPHEYLSVYAGQVLELFDGVHILWDKDDRAQVVTAEIHEYYGGVRSLSTPYNPTLEHVSGMIYAVMHRILCASNFTNSEDPELELVCVKVSDRVTNTTVTYDSLAFEGRLALNATTFRWSSSVLETAALDVVSLFSEDVRIDVPVAEKTVDKYE</sequence>
<protein>
    <recommendedName>
        <fullName evidence="3">6-pyruvoyl tetrahydropterin synthase</fullName>
    </recommendedName>
</protein>
<gene>
    <name evidence="1" type="ORF">KF6_075</name>
</gene>
<accession>A0A384WK79</accession>